<name>J9GJ60_9ZZZZ</name>
<proteinExistence type="predicted"/>
<sequence>IAGATLFLMQRIIDAAKRIFVDAIDE</sequence>
<accession>J9GJ60</accession>
<gene>
    <name evidence="1" type="ORF">EVA_04190</name>
</gene>
<comment type="caution">
    <text evidence="1">The sequence shown here is derived from an EMBL/GenBank/DDBJ whole genome shotgun (WGS) entry which is preliminary data.</text>
</comment>
<organism evidence="1">
    <name type="scientific">gut metagenome</name>
    <dbReference type="NCBI Taxonomy" id="749906"/>
    <lineage>
        <taxon>unclassified sequences</taxon>
        <taxon>metagenomes</taxon>
        <taxon>organismal metagenomes</taxon>
    </lineage>
</organism>
<protein>
    <submittedName>
        <fullName evidence="1">Uncharacterized protein</fullName>
    </submittedName>
</protein>
<dbReference type="AlphaFoldDB" id="J9GJ60"/>
<dbReference type="EMBL" id="AMCI01000812">
    <property type="protein sequence ID" value="EJX07697.1"/>
    <property type="molecule type" value="Genomic_DNA"/>
</dbReference>
<feature type="non-terminal residue" evidence="1">
    <location>
        <position position="1"/>
    </location>
</feature>
<reference evidence="1" key="1">
    <citation type="journal article" date="2012" name="PLoS ONE">
        <title>Gene sets for utilization of primary and secondary nutrition supplies in the distal gut of endangered iberian lynx.</title>
        <authorList>
            <person name="Alcaide M."/>
            <person name="Messina E."/>
            <person name="Richter M."/>
            <person name="Bargiela R."/>
            <person name="Peplies J."/>
            <person name="Huws S.A."/>
            <person name="Newbold C.J."/>
            <person name="Golyshin P.N."/>
            <person name="Simon M.A."/>
            <person name="Lopez G."/>
            <person name="Yakimov M.M."/>
            <person name="Ferrer M."/>
        </authorList>
    </citation>
    <scope>NUCLEOTIDE SEQUENCE</scope>
</reference>
<evidence type="ECO:0000313" key="1">
    <source>
        <dbReference type="EMBL" id="EJX07697.1"/>
    </source>
</evidence>